<evidence type="ECO:0000259" key="11">
    <source>
        <dbReference type="PROSITE" id="PS50089"/>
    </source>
</evidence>
<evidence type="ECO:0000256" key="8">
    <source>
        <dbReference type="ARBA" id="ARBA00083473"/>
    </source>
</evidence>
<evidence type="ECO:0000256" key="4">
    <source>
        <dbReference type="ARBA" id="ARBA00023254"/>
    </source>
</evidence>
<dbReference type="GO" id="GO:0000795">
    <property type="term" value="C:synaptonemal complex"/>
    <property type="evidence" value="ECO:0007669"/>
    <property type="project" value="InterPro"/>
</dbReference>
<dbReference type="GO" id="GO:0008270">
    <property type="term" value="F:zinc ion binding"/>
    <property type="evidence" value="ECO:0007669"/>
    <property type="project" value="UniProtKB-KW"/>
</dbReference>
<sequence length="313" mass="34070">MASWVFCNRCFQPPQATSCFSLTNCGHVYCDVCLRKGKRDECLICKVACRTILLSKHTDSDIQALFMGIDSLCRKYAKETSQILHPVKKMGNLACHSQDSAQPDKYVNEQLSLPRNLRISRKAQEETVSLLRRKGLSVGGVSQEVDAAGGAAAEGEVTTSSFQHSKNSSFHGLCFLVTAPSARPNGPLFQSRDSSASERVESMEVDLTPSPRRKPEVIAGPPRISLLSPPRDGRMEMLTVLEAGGLKPSSQASAPASYLPELRACRRSLLPDPSTVSLWGSLASSELSWFLATFEQRCLHLRAASPTALSTLA</sequence>
<dbReference type="Pfam" id="PF14634">
    <property type="entry name" value="zf-RING_5"/>
    <property type="match status" value="1"/>
</dbReference>
<dbReference type="PANTHER" id="PTHR22663:SF21">
    <property type="entry name" value="E3 SUMO-PROTEIN LIGASE RNF212-RELATED"/>
    <property type="match status" value="1"/>
</dbReference>
<dbReference type="PANTHER" id="PTHR22663">
    <property type="entry name" value="RING FINGER PROTEIN NARYA-RELATED"/>
    <property type="match status" value="1"/>
</dbReference>
<keyword evidence="1" id="KW-0479">Metal-binding</keyword>
<protein>
    <recommendedName>
        <fullName evidence="6">Probable E3 SUMO-protein ligase RNF212</fullName>
    </recommendedName>
    <alternativeName>
        <fullName evidence="8">Probable E3 SUMO-protein transferase RNF212</fullName>
    </alternativeName>
    <alternativeName>
        <fullName evidence="7">RING finger protein 212</fullName>
    </alternativeName>
</protein>
<comment type="function">
    <text evidence="5">SUMO E3 ligase that acts as a regulator of crossing-over during meiosis: required to couple chromosome synapsis to the formation of crossover-specific recombination complexes. Localizes to recombination sites and stabilizes meiosis-specific recombination factors, such as MutS-gamma complex proteins (MSH4 and MSH5) and TEX11. May mediate sumoylation of target proteins MSH4 and/or MSH5, leading to enhance their binding to recombination sites. Acts as a limiting factor for crossover designation and/or reinforcement and plays an antagonist role with CCNB1IP1/HEI10 in the regulation of meiotic recombination.</text>
</comment>
<evidence type="ECO:0000256" key="3">
    <source>
        <dbReference type="ARBA" id="ARBA00022833"/>
    </source>
</evidence>
<feature type="region of interest" description="Disordered" evidence="10">
    <location>
        <begin position="186"/>
        <end position="216"/>
    </location>
</feature>
<dbReference type="KEGG" id="ovr:110140831"/>
<dbReference type="InterPro" id="IPR042123">
    <property type="entry name" value="Zip3/RNF212-like"/>
</dbReference>
<organism evidence="12 13">
    <name type="scientific">Odocoileus virginianus</name>
    <name type="common">White-tailed deer</name>
    <dbReference type="NCBI Taxonomy" id="9874"/>
    <lineage>
        <taxon>Eukaryota</taxon>
        <taxon>Metazoa</taxon>
        <taxon>Chordata</taxon>
        <taxon>Craniata</taxon>
        <taxon>Vertebrata</taxon>
        <taxon>Euteleostomi</taxon>
        <taxon>Mammalia</taxon>
        <taxon>Eutheria</taxon>
        <taxon>Laurasiatheria</taxon>
        <taxon>Artiodactyla</taxon>
        <taxon>Ruminantia</taxon>
        <taxon>Pecora</taxon>
        <taxon>Cervidae</taxon>
        <taxon>Odocoileinae</taxon>
        <taxon>Odocoileus</taxon>
    </lineage>
</organism>
<keyword evidence="3" id="KW-0862">Zinc</keyword>
<dbReference type="PROSITE" id="PS00518">
    <property type="entry name" value="ZF_RING_1"/>
    <property type="match status" value="1"/>
</dbReference>
<dbReference type="PROSITE" id="PS50089">
    <property type="entry name" value="ZF_RING_2"/>
    <property type="match status" value="1"/>
</dbReference>
<dbReference type="RefSeq" id="XP_020755115.1">
    <property type="nucleotide sequence ID" value="XM_020899456.2"/>
</dbReference>
<evidence type="ECO:0000313" key="12">
    <source>
        <dbReference type="Proteomes" id="UP001652640"/>
    </source>
</evidence>
<keyword evidence="12" id="KW-1185">Reference proteome</keyword>
<feature type="domain" description="RING-type" evidence="11">
    <location>
        <begin position="7"/>
        <end position="46"/>
    </location>
</feature>
<dbReference type="GeneID" id="110140831"/>
<dbReference type="GO" id="GO:0019789">
    <property type="term" value="F:SUMO transferase activity"/>
    <property type="evidence" value="ECO:0007669"/>
    <property type="project" value="InterPro"/>
</dbReference>
<proteinExistence type="predicted"/>
<dbReference type="GO" id="GO:0016874">
    <property type="term" value="F:ligase activity"/>
    <property type="evidence" value="ECO:0007669"/>
    <property type="project" value="UniProtKB-KW"/>
</dbReference>
<evidence type="ECO:0000256" key="6">
    <source>
        <dbReference type="ARBA" id="ARBA00074434"/>
    </source>
</evidence>
<evidence type="ECO:0000313" key="13">
    <source>
        <dbReference type="RefSeq" id="XP_020755115.1"/>
    </source>
</evidence>
<keyword evidence="4" id="KW-0469">Meiosis</keyword>
<dbReference type="InParanoid" id="A0A6J0Y0J3"/>
<dbReference type="InterPro" id="IPR017907">
    <property type="entry name" value="Znf_RING_CS"/>
</dbReference>
<reference evidence="13" key="1">
    <citation type="submission" date="2025-08" db="UniProtKB">
        <authorList>
            <consortium name="RefSeq"/>
        </authorList>
    </citation>
    <scope>IDENTIFICATION</scope>
    <source>
        <tissue evidence="13">Tongue muscle</tissue>
    </source>
</reference>
<gene>
    <name evidence="13" type="primary">RNF212</name>
</gene>
<dbReference type="GO" id="GO:0007131">
    <property type="term" value="P:reciprocal meiotic recombination"/>
    <property type="evidence" value="ECO:0007669"/>
    <property type="project" value="InterPro"/>
</dbReference>
<evidence type="ECO:0000256" key="2">
    <source>
        <dbReference type="ARBA" id="ARBA00022771"/>
    </source>
</evidence>
<dbReference type="AlphaFoldDB" id="A0A6J0Y0J3"/>
<keyword evidence="2 9" id="KW-0863">Zinc-finger</keyword>
<dbReference type="GO" id="GO:0016925">
    <property type="term" value="P:protein sumoylation"/>
    <property type="evidence" value="ECO:0007669"/>
    <property type="project" value="TreeGrafter"/>
</dbReference>
<dbReference type="OrthoDB" id="2535391at2759"/>
<evidence type="ECO:0000256" key="10">
    <source>
        <dbReference type="SAM" id="MobiDB-lite"/>
    </source>
</evidence>
<dbReference type="FunFam" id="3.30.40.10:FF:000839">
    <property type="entry name" value="Ring finger protein 212"/>
    <property type="match status" value="1"/>
</dbReference>
<evidence type="ECO:0000256" key="1">
    <source>
        <dbReference type="ARBA" id="ARBA00022723"/>
    </source>
</evidence>
<evidence type="ECO:0000256" key="7">
    <source>
        <dbReference type="ARBA" id="ARBA00080634"/>
    </source>
</evidence>
<dbReference type="CDD" id="cd16746">
    <property type="entry name" value="RING-HC_RNF212"/>
    <property type="match status" value="1"/>
</dbReference>
<accession>A0A6J0Y0J3</accession>
<keyword evidence="13" id="KW-0436">Ligase</keyword>
<evidence type="ECO:0000256" key="9">
    <source>
        <dbReference type="PROSITE-ProRule" id="PRU00175"/>
    </source>
</evidence>
<dbReference type="GO" id="GO:0007129">
    <property type="term" value="P:homologous chromosome pairing at meiosis"/>
    <property type="evidence" value="ECO:0007669"/>
    <property type="project" value="TreeGrafter"/>
</dbReference>
<dbReference type="Proteomes" id="UP001652640">
    <property type="component" value="Unplaced"/>
</dbReference>
<dbReference type="InterPro" id="IPR001841">
    <property type="entry name" value="Znf_RING"/>
</dbReference>
<name>A0A6J0Y0J3_ODOVR</name>
<evidence type="ECO:0000256" key="5">
    <source>
        <dbReference type="ARBA" id="ARBA00059057"/>
    </source>
</evidence>